<dbReference type="GO" id="GO:0005436">
    <property type="term" value="F:sodium:phosphate symporter activity"/>
    <property type="evidence" value="ECO:0007669"/>
    <property type="project" value="InterPro"/>
</dbReference>
<organism evidence="8 9">
    <name type="scientific">Labilibaculum antarcticum</name>
    <dbReference type="NCBI Taxonomy" id="1717717"/>
    <lineage>
        <taxon>Bacteria</taxon>
        <taxon>Pseudomonadati</taxon>
        <taxon>Bacteroidota</taxon>
        <taxon>Bacteroidia</taxon>
        <taxon>Marinilabiliales</taxon>
        <taxon>Marinifilaceae</taxon>
        <taxon>Labilibaculum</taxon>
    </lineage>
</organism>
<evidence type="ECO:0000256" key="5">
    <source>
        <dbReference type="ARBA" id="ARBA00023136"/>
    </source>
</evidence>
<dbReference type="RefSeq" id="WP_096428980.1">
    <property type="nucleotide sequence ID" value="NZ_AP018042.1"/>
</dbReference>
<feature type="transmembrane region" description="Helical" evidence="6">
    <location>
        <begin position="255"/>
        <end position="273"/>
    </location>
</feature>
<dbReference type="GO" id="GO:0044341">
    <property type="term" value="P:sodium-dependent phosphate transport"/>
    <property type="evidence" value="ECO:0007669"/>
    <property type="project" value="InterPro"/>
</dbReference>
<feature type="transmembrane region" description="Helical" evidence="6">
    <location>
        <begin position="293"/>
        <end position="323"/>
    </location>
</feature>
<keyword evidence="9" id="KW-1185">Reference proteome</keyword>
<dbReference type="InterPro" id="IPR038078">
    <property type="entry name" value="PhoU-like_sf"/>
</dbReference>
<evidence type="ECO:0000313" key="9">
    <source>
        <dbReference type="Proteomes" id="UP000218267"/>
    </source>
</evidence>
<evidence type="ECO:0000256" key="2">
    <source>
        <dbReference type="ARBA" id="ARBA00022475"/>
    </source>
</evidence>
<dbReference type="OrthoDB" id="9763003at2"/>
<sequence length="564" mass="62967">MDYGLADILTLIGSLGLFLYGMKLMSEALQQVAGDKMRTILAAMTSNRLKGVMTGVLITALIQSSSATTVMVVSFVNAGLLSLVESIGVIMGANIGTTVTAWLISLLGFKVSMSAISLPLIGLGLPFLFSKNRTKKNWGELIMGFALLFIGLQFLKTSMPDIKNNPEILNFLTSYTDMGFASTLLFLSIGTLLTILIQSSSATMALTLVMCNSGWISFEMAAAMVLGENIGTTITANIAAMIANTSAKRAARAHLIFNTIGVIWVLISLPYFLKGIAWVNMTLLGGGDPFTSTAAVPISLSLFHTVFNILNVVFLIWFANFIVKVVTKLVPIREDVEEEFKLQFIKTGTLSTPEASLFLAKKEISTYVKSTKKMFSYTKQAFNETNDKTFNKLFEKIDKREDESDEMEVEIANFLAKVSETRLSSENSERVRAYFKMVSDIESVGDSILNLAKAMKRKREQKAWFPQNLRDNINNMFKLVDDALEIMHDNTKMEFTEVKIKKAWETEREINDYRNLLKTEHLNNVEEHKYKYQAGIIYNDMFSECEKIGDYCINVSEALNEIKE</sequence>
<keyword evidence="4 6" id="KW-1133">Transmembrane helix</keyword>
<evidence type="ECO:0000256" key="3">
    <source>
        <dbReference type="ARBA" id="ARBA00022692"/>
    </source>
</evidence>
<dbReference type="NCBIfam" id="NF037997">
    <property type="entry name" value="Na_Pi_symport"/>
    <property type="match status" value="1"/>
</dbReference>
<dbReference type="Proteomes" id="UP000218267">
    <property type="component" value="Chromosome"/>
</dbReference>
<comment type="subcellular location">
    <subcellularLocation>
        <location evidence="1">Cell membrane</location>
        <topology evidence="1">Multi-pass membrane protein</topology>
    </subcellularLocation>
</comment>
<dbReference type="EMBL" id="AP018042">
    <property type="protein sequence ID" value="BAX80108.1"/>
    <property type="molecule type" value="Genomic_DNA"/>
</dbReference>
<gene>
    <name evidence="8" type="ORF">ALGA_1734</name>
</gene>
<dbReference type="InterPro" id="IPR026022">
    <property type="entry name" value="PhoU_dom"/>
</dbReference>
<proteinExistence type="predicted"/>
<dbReference type="SUPFAM" id="SSF109755">
    <property type="entry name" value="PhoU-like"/>
    <property type="match status" value="1"/>
</dbReference>
<dbReference type="Gene3D" id="1.20.58.220">
    <property type="entry name" value="Phosphate transport system protein phou homolog 2, domain 2"/>
    <property type="match status" value="1"/>
</dbReference>
<accession>A0A1Y1CI89</accession>
<keyword evidence="5 6" id="KW-0472">Membrane</keyword>
<dbReference type="KEGG" id="mbas:ALGA_1734"/>
<dbReference type="InterPro" id="IPR003841">
    <property type="entry name" value="Na/Pi_transpt"/>
</dbReference>
<reference evidence="8 9" key="1">
    <citation type="journal article" date="2018" name="Mar. Genomics">
        <title>Complete genome sequence of Marinifilaceae bacterium strain SPP2, isolated from the Antarctic marine sediment.</title>
        <authorList>
            <person name="Watanabe M."/>
            <person name="Kojima H."/>
            <person name="Fukui M."/>
        </authorList>
    </citation>
    <scope>NUCLEOTIDE SEQUENCE [LARGE SCALE GENOMIC DNA]</scope>
    <source>
        <strain evidence="8 9">SPP2</strain>
    </source>
</reference>
<reference evidence="9" key="2">
    <citation type="journal article" date="2020" name="Antonie Van Leeuwenhoek">
        <title>Labilibaculum antarcticum sp. nov., a novel facultative anaerobic, psychrotorelant bacterium isolated from marine sediment of Antarctica.</title>
        <authorList>
            <person name="Watanabe M."/>
            <person name="Kojima H."/>
            <person name="Fukui M."/>
        </authorList>
    </citation>
    <scope>NUCLEOTIDE SEQUENCE [LARGE SCALE GENOMIC DNA]</scope>
    <source>
        <strain evidence="9">SPP2</strain>
    </source>
</reference>
<feature type="transmembrane region" description="Helical" evidence="6">
    <location>
        <begin position="111"/>
        <end position="129"/>
    </location>
</feature>
<keyword evidence="3 6" id="KW-0812">Transmembrane</keyword>
<dbReference type="PANTHER" id="PTHR10010:SF46">
    <property type="entry name" value="SODIUM-DEPENDENT PHOSPHATE TRANSPORT PROTEIN 2B"/>
    <property type="match status" value="1"/>
</dbReference>
<protein>
    <recommendedName>
        <fullName evidence="7">PhoU domain-containing protein</fullName>
    </recommendedName>
</protein>
<evidence type="ECO:0000256" key="4">
    <source>
        <dbReference type="ARBA" id="ARBA00022989"/>
    </source>
</evidence>
<dbReference type="GO" id="GO:0005886">
    <property type="term" value="C:plasma membrane"/>
    <property type="evidence" value="ECO:0007669"/>
    <property type="project" value="UniProtKB-SubCell"/>
</dbReference>
<dbReference type="NCBIfam" id="TIGR00704">
    <property type="entry name" value="NaPi_cotrn_rel"/>
    <property type="match status" value="1"/>
</dbReference>
<feature type="transmembrane region" description="Helical" evidence="6">
    <location>
        <begin position="141"/>
        <end position="159"/>
    </location>
</feature>
<dbReference type="PANTHER" id="PTHR10010">
    <property type="entry name" value="SOLUTE CARRIER FAMILY 34 SODIUM PHOSPHATE , MEMBER 2-RELATED"/>
    <property type="match status" value="1"/>
</dbReference>
<dbReference type="Pfam" id="PF02690">
    <property type="entry name" value="Na_Pi_cotrans"/>
    <property type="match status" value="2"/>
</dbReference>
<feature type="transmembrane region" description="Helical" evidence="6">
    <location>
        <begin position="179"/>
        <end position="197"/>
    </location>
</feature>
<evidence type="ECO:0000313" key="8">
    <source>
        <dbReference type="EMBL" id="BAX80108.1"/>
    </source>
</evidence>
<dbReference type="InterPro" id="IPR004633">
    <property type="entry name" value="NaPi_cotrn-rel/YqeW-like"/>
</dbReference>
<dbReference type="AlphaFoldDB" id="A0A1Y1CI89"/>
<dbReference type="Pfam" id="PF01895">
    <property type="entry name" value="PhoU"/>
    <property type="match status" value="1"/>
</dbReference>
<evidence type="ECO:0000259" key="7">
    <source>
        <dbReference type="Pfam" id="PF01895"/>
    </source>
</evidence>
<feature type="domain" description="PhoU" evidence="7">
    <location>
        <begin position="370"/>
        <end position="454"/>
    </location>
</feature>
<name>A0A1Y1CI89_9BACT</name>
<evidence type="ECO:0000256" key="6">
    <source>
        <dbReference type="SAM" id="Phobius"/>
    </source>
</evidence>
<evidence type="ECO:0000256" key="1">
    <source>
        <dbReference type="ARBA" id="ARBA00004651"/>
    </source>
</evidence>
<keyword evidence="2" id="KW-1003">Cell membrane</keyword>